<reference evidence="1 2" key="1">
    <citation type="journal article" date="2019" name="Nat. Ecol. Evol.">
        <title>Megaphylogeny resolves global patterns of mushroom evolution.</title>
        <authorList>
            <person name="Varga T."/>
            <person name="Krizsan K."/>
            <person name="Foldi C."/>
            <person name="Dima B."/>
            <person name="Sanchez-Garcia M."/>
            <person name="Sanchez-Ramirez S."/>
            <person name="Szollosi G.J."/>
            <person name="Szarkandi J.G."/>
            <person name="Papp V."/>
            <person name="Albert L."/>
            <person name="Andreopoulos W."/>
            <person name="Angelini C."/>
            <person name="Antonin V."/>
            <person name="Barry K.W."/>
            <person name="Bougher N.L."/>
            <person name="Buchanan P."/>
            <person name="Buyck B."/>
            <person name="Bense V."/>
            <person name="Catcheside P."/>
            <person name="Chovatia M."/>
            <person name="Cooper J."/>
            <person name="Damon W."/>
            <person name="Desjardin D."/>
            <person name="Finy P."/>
            <person name="Geml J."/>
            <person name="Haridas S."/>
            <person name="Hughes K."/>
            <person name="Justo A."/>
            <person name="Karasinski D."/>
            <person name="Kautmanova I."/>
            <person name="Kiss B."/>
            <person name="Kocsube S."/>
            <person name="Kotiranta H."/>
            <person name="LaButti K.M."/>
            <person name="Lechner B.E."/>
            <person name="Liimatainen K."/>
            <person name="Lipzen A."/>
            <person name="Lukacs Z."/>
            <person name="Mihaltcheva S."/>
            <person name="Morgado L.N."/>
            <person name="Niskanen T."/>
            <person name="Noordeloos M.E."/>
            <person name="Ohm R.A."/>
            <person name="Ortiz-Santana B."/>
            <person name="Ovrebo C."/>
            <person name="Racz N."/>
            <person name="Riley R."/>
            <person name="Savchenko A."/>
            <person name="Shiryaev A."/>
            <person name="Soop K."/>
            <person name="Spirin V."/>
            <person name="Szebenyi C."/>
            <person name="Tomsovsky M."/>
            <person name="Tulloss R.E."/>
            <person name="Uehling J."/>
            <person name="Grigoriev I.V."/>
            <person name="Vagvolgyi C."/>
            <person name="Papp T."/>
            <person name="Martin F.M."/>
            <person name="Miettinen O."/>
            <person name="Hibbett D.S."/>
            <person name="Nagy L.G."/>
        </authorList>
    </citation>
    <scope>NUCLEOTIDE SEQUENCE [LARGE SCALE GENOMIC DNA]</scope>
    <source>
        <strain evidence="1 2">OMC1185</strain>
    </source>
</reference>
<dbReference type="InterPro" id="IPR011990">
    <property type="entry name" value="TPR-like_helical_dom_sf"/>
</dbReference>
<dbReference type="OrthoDB" id="2685413at2759"/>
<sequence length="595" mass="66736">MAARTVFNPKILDASVRDVTALLSDDQKADVLLYAMQHLQARTTIENAVSSVLQITDLSPHNAAAARLLRAKARLAAGRRVGAHEDLEAVLRLEPEHPEASTMLSRRIVAVADKQSPALPRTYPMFSVEIWREIALFLPRHDLKTLLLVPHIVSRVASQLLFQKIDLHFVVWEDDEDESQPEVRLDQQLDKWHAQRSADILTRIIVDPGFAALVKTLRIFAPRLSVQQSMAFQTGMLANALPKMINLSNFHCTMNPQGLNSVLRVIESARSKIEGLSLKPTNRSCPISLPNLKSLRKLAVYDLDENASQTFSFIAHNQGTIRELSLKGLFSTLSTEALAVRHLTQLDFSGTIRADRQVFAEILANGRQLETLRISCILNCGPSAQFRAHRTALPYLKHFAFTIMNISASVADADLFPAISEFLRHRPHLQTLHLKAPFKSMQNRLGYDAAVWGVLPSLAALRNLHITIPGDVAPGLATWLVPRTVRALSLDGELPELAEMPSFISQLRPGVPPSIRLIAFPQYAVPDVALLVELGFPMVRVVRLGDDYWTVVRHSDGKVRELEKWPSRRARYSAHEWLEWLGCEDAMWPEIIDFF</sequence>
<accession>A0A5C3MTI3</accession>
<dbReference type="SUPFAM" id="SSF52047">
    <property type="entry name" value="RNI-like"/>
    <property type="match status" value="1"/>
</dbReference>
<dbReference type="Proteomes" id="UP000305948">
    <property type="component" value="Unassembled WGS sequence"/>
</dbReference>
<proteinExistence type="predicted"/>
<protein>
    <submittedName>
        <fullName evidence="1">Uncharacterized protein</fullName>
    </submittedName>
</protein>
<evidence type="ECO:0000313" key="1">
    <source>
        <dbReference type="EMBL" id="TFK48125.1"/>
    </source>
</evidence>
<organism evidence="1 2">
    <name type="scientific">Heliocybe sulcata</name>
    <dbReference type="NCBI Taxonomy" id="5364"/>
    <lineage>
        <taxon>Eukaryota</taxon>
        <taxon>Fungi</taxon>
        <taxon>Dikarya</taxon>
        <taxon>Basidiomycota</taxon>
        <taxon>Agaricomycotina</taxon>
        <taxon>Agaricomycetes</taxon>
        <taxon>Gloeophyllales</taxon>
        <taxon>Gloeophyllaceae</taxon>
        <taxon>Heliocybe</taxon>
    </lineage>
</organism>
<dbReference type="EMBL" id="ML213520">
    <property type="protein sequence ID" value="TFK48125.1"/>
    <property type="molecule type" value="Genomic_DNA"/>
</dbReference>
<gene>
    <name evidence="1" type="ORF">OE88DRAFT_545076</name>
</gene>
<evidence type="ECO:0000313" key="2">
    <source>
        <dbReference type="Proteomes" id="UP000305948"/>
    </source>
</evidence>
<dbReference type="InterPro" id="IPR032675">
    <property type="entry name" value="LRR_dom_sf"/>
</dbReference>
<name>A0A5C3MTI3_9AGAM</name>
<dbReference type="Gene3D" id="3.80.10.10">
    <property type="entry name" value="Ribonuclease Inhibitor"/>
    <property type="match status" value="1"/>
</dbReference>
<dbReference type="SUPFAM" id="SSF48452">
    <property type="entry name" value="TPR-like"/>
    <property type="match status" value="1"/>
</dbReference>
<keyword evidence="2" id="KW-1185">Reference proteome</keyword>
<dbReference type="Gene3D" id="1.25.40.10">
    <property type="entry name" value="Tetratricopeptide repeat domain"/>
    <property type="match status" value="1"/>
</dbReference>
<dbReference type="STRING" id="5364.A0A5C3MTI3"/>
<dbReference type="AlphaFoldDB" id="A0A5C3MTI3"/>